<dbReference type="GO" id="GO:0005975">
    <property type="term" value="P:carbohydrate metabolic process"/>
    <property type="evidence" value="ECO:0007669"/>
    <property type="project" value="InterPro"/>
</dbReference>
<dbReference type="GO" id="GO:0090599">
    <property type="term" value="F:alpha-glucosidase activity"/>
    <property type="evidence" value="ECO:0007669"/>
    <property type="project" value="TreeGrafter"/>
</dbReference>
<evidence type="ECO:0000256" key="3">
    <source>
        <dbReference type="ARBA" id="ARBA00022801"/>
    </source>
</evidence>
<evidence type="ECO:0000256" key="1">
    <source>
        <dbReference type="ARBA" id="ARBA00007806"/>
    </source>
</evidence>
<feature type="domain" description="Glycoside hydrolase family 31 TIM barrel" evidence="7">
    <location>
        <begin position="1"/>
        <end position="77"/>
    </location>
</feature>
<dbReference type="Gene3D" id="3.20.20.80">
    <property type="entry name" value="Glycosidases"/>
    <property type="match status" value="1"/>
</dbReference>
<keyword evidence="9" id="KW-1185">Reference proteome</keyword>
<evidence type="ECO:0000256" key="5">
    <source>
        <dbReference type="ARBA" id="ARBA00023295"/>
    </source>
</evidence>
<name>A0A5B7JDU4_PORTR</name>
<dbReference type="EMBL" id="VSRR010098307">
    <property type="protein sequence ID" value="MPC94382.1"/>
    <property type="molecule type" value="Genomic_DNA"/>
</dbReference>
<organism evidence="8 9">
    <name type="scientific">Portunus trituberculatus</name>
    <name type="common">Swimming crab</name>
    <name type="synonym">Neptunus trituberculatus</name>
    <dbReference type="NCBI Taxonomy" id="210409"/>
    <lineage>
        <taxon>Eukaryota</taxon>
        <taxon>Metazoa</taxon>
        <taxon>Ecdysozoa</taxon>
        <taxon>Arthropoda</taxon>
        <taxon>Crustacea</taxon>
        <taxon>Multicrustacea</taxon>
        <taxon>Malacostraca</taxon>
        <taxon>Eumalacostraca</taxon>
        <taxon>Eucarida</taxon>
        <taxon>Decapoda</taxon>
        <taxon>Pleocyemata</taxon>
        <taxon>Brachyura</taxon>
        <taxon>Eubrachyura</taxon>
        <taxon>Portunoidea</taxon>
        <taxon>Portunidae</taxon>
        <taxon>Portuninae</taxon>
        <taxon>Portunus</taxon>
    </lineage>
</organism>
<proteinExistence type="inferred from homology"/>
<dbReference type="InterPro" id="IPR000322">
    <property type="entry name" value="Glyco_hydro_31_TIM"/>
</dbReference>
<comment type="similarity">
    <text evidence="1 6">Belongs to the glycosyl hydrolase 31 family.</text>
</comment>
<protein>
    <submittedName>
        <fullName evidence="8">Neutral alpha-glucosidase AB</fullName>
    </submittedName>
</protein>
<accession>A0A5B7JDU4</accession>
<dbReference type="GO" id="GO:0006491">
    <property type="term" value="P:N-glycan processing"/>
    <property type="evidence" value="ECO:0007669"/>
    <property type="project" value="TreeGrafter"/>
</dbReference>
<dbReference type="AlphaFoldDB" id="A0A5B7JDU4"/>
<dbReference type="PANTHER" id="PTHR22762">
    <property type="entry name" value="ALPHA-GLUCOSIDASE"/>
    <property type="match status" value="1"/>
</dbReference>
<sequence length="97" mass="11302">MTANLTARGRKLVTIIDPHIKRDSNYFFYKENHDRDLFVHTKDGSEFDGWCWPGSSSYLDLTNPEARNHYSDTYMLDRYKVGCALCFSVIVIPLLHL</sequence>
<evidence type="ECO:0000256" key="6">
    <source>
        <dbReference type="RuleBase" id="RU361185"/>
    </source>
</evidence>
<keyword evidence="5 6" id="KW-0326">Glycosidase</keyword>
<dbReference type="OrthoDB" id="3237269at2759"/>
<keyword evidence="2" id="KW-0732">Signal</keyword>
<evidence type="ECO:0000256" key="4">
    <source>
        <dbReference type="ARBA" id="ARBA00023180"/>
    </source>
</evidence>
<dbReference type="Pfam" id="PF01055">
    <property type="entry name" value="Glyco_hydro_31_2nd"/>
    <property type="match status" value="1"/>
</dbReference>
<dbReference type="SUPFAM" id="SSF51445">
    <property type="entry name" value="(Trans)glycosidases"/>
    <property type="match status" value="1"/>
</dbReference>
<evidence type="ECO:0000313" key="9">
    <source>
        <dbReference type="Proteomes" id="UP000324222"/>
    </source>
</evidence>
<dbReference type="PANTHER" id="PTHR22762:SF54">
    <property type="entry name" value="BCDNA.GH04962"/>
    <property type="match status" value="1"/>
</dbReference>
<dbReference type="InterPro" id="IPR017853">
    <property type="entry name" value="GH"/>
</dbReference>
<evidence type="ECO:0000256" key="2">
    <source>
        <dbReference type="ARBA" id="ARBA00022729"/>
    </source>
</evidence>
<comment type="caution">
    <text evidence="8">The sequence shown here is derived from an EMBL/GenBank/DDBJ whole genome shotgun (WGS) entry which is preliminary data.</text>
</comment>
<gene>
    <name evidence="8" type="primary">modA_0</name>
    <name evidence="8" type="ORF">E2C01_089549</name>
</gene>
<dbReference type="Proteomes" id="UP000324222">
    <property type="component" value="Unassembled WGS sequence"/>
</dbReference>
<evidence type="ECO:0000313" key="8">
    <source>
        <dbReference type="EMBL" id="MPC94382.1"/>
    </source>
</evidence>
<keyword evidence="3 6" id="KW-0378">Hydrolase</keyword>
<evidence type="ECO:0000259" key="7">
    <source>
        <dbReference type="Pfam" id="PF01055"/>
    </source>
</evidence>
<keyword evidence="4" id="KW-0325">Glycoprotein</keyword>
<reference evidence="8 9" key="1">
    <citation type="submission" date="2019-05" db="EMBL/GenBank/DDBJ databases">
        <title>Another draft genome of Portunus trituberculatus and its Hox gene families provides insights of decapod evolution.</title>
        <authorList>
            <person name="Jeong J.-H."/>
            <person name="Song I."/>
            <person name="Kim S."/>
            <person name="Choi T."/>
            <person name="Kim D."/>
            <person name="Ryu S."/>
            <person name="Kim W."/>
        </authorList>
    </citation>
    <scope>NUCLEOTIDE SEQUENCE [LARGE SCALE GENOMIC DNA]</scope>
    <source>
        <tissue evidence="8">Muscle</tissue>
    </source>
</reference>